<dbReference type="Gene3D" id="3.30.710.10">
    <property type="entry name" value="Potassium Channel Kv1.1, Chain A"/>
    <property type="match status" value="1"/>
</dbReference>
<feature type="compositionally biased region" description="Basic and acidic residues" evidence="1">
    <location>
        <begin position="16"/>
        <end position="28"/>
    </location>
</feature>
<dbReference type="Proteomes" id="UP000813461">
    <property type="component" value="Unassembled WGS sequence"/>
</dbReference>
<evidence type="ECO:0000259" key="2">
    <source>
        <dbReference type="PROSITE" id="PS50097"/>
    </source>
</evidence>
<name>A0A8K0QWG6_9PLEO</name>
<dbReference type="EMBL" id="JAGMVJ010000024">
    <property type="protein sequence ID" value="KAH7071664.1"/>
    <property type="molecule type" value="Genomic_DNA"/>
</dbReference>
<feature type="domain" description="BTB" evidence="2">
    <location>
        <begin position="43"/>
        <end position="113"/>
    </location>
</feature>
<evidence type="ECO:0000313" key="4">
    <source>
        <dbReference type="Proteomes" id="UP000813461"/>
    </source>
</evidence>
<accession>A0A8K0QWG6</accession>
<dbReference type="InterPro" id="IPR000210">
    <property type="entry name" value="BTB/POZ_dom"/>
</dbReference>
<evidence type="ECO:0000313" key="3">
    <source>
        <dbReference type="EMBL" id="KAH7071664.1"/>
    </source>
</evidence>
<feature type="region of interest" description="Disordered" evidence="1">
    <location>
        <begin position="1"/>
        <end position="37"/>
    </location>
</feature>
<dbReference type="AlphaFoldDB" id="A0A8K0QWG6"/>
<dbReference type="PANTHER" id="PTHR47843:SF2">
    <property type="entry name" value="BTB DOMAIN-CONTAINING PROTEIN"/>
    <property type="match status" value="1"/>
</dbReference>
<dbReference type="InterPro" id="IPR011333">
    <property type="entry name" value="SKP1/BTB/POZ_sf"/>
</dbReference>
<dbReference type="PROSITE" id="PS50097">
    <property type="entry name" value="BTB"/>
    <property type="match status" value="1"/>
</dbReference>
<dbReference type="PANTHER" id="PTHR47843">
    <property type="entry name" value="BTB DOMAIN-CONTAINING PROTEIN-RELATED"/>
    <property type="match status" value="1"/>
</dbReference>
<comment type="caution">
    <text evidence="3">The sequence shown here is derived from an EMBL/GenBank/DDBJ whole genome shotgun (WGS) entry which is preliminary data.</text>
</comment>
<dbReference type="Pfam" id="PF00651">
    <property type="entry name" value="BTB"/>
    <property type="match status" value="1"/>
</dbReference>
<organism evidence="3 4">
    <name type="scientific">Paraphoma chrysanthemicola</name>
    <dbReference type="NCBI Taxonomy" id="798071"/>
    <lineage>
        <taxon>Eukaryota</taxon>
        <taxon>Fungi</taxon>
        <taxon>Dikarya</taxon>
        <taxon>Ascomycota</taxon>
        <taxon>Pezizomycotina</taxon>
        <taxon>Dothideomycetes</taxon>
        <taxon>Pleosporomycetidae</taxon>
        <taxon>Pleosporales</taxon>
        <taxon>Pleosporineae</taxon>
        <taxon>Phaeosphaeriaceae</taxon>
        <taxon>Paraphoma</taxon>
    </lineage>
</organism>
<dbReference type="OrthoDB" id="1022638at2759"/>
<gene>
    <name evidence="3" type="ORF">FB567DRAFT_538591</name>
</gene>
<dbReference type="SUPFAM" id="SSF54695">
    <property type="entry name" value="POZ domain"/>
    <property type="match status" value="1"/>
</dbReference>
<evidence type="ECO:0000256" key="1">
    <source>
        <dbReference type="SAM" id="MobiDB-lite"/>
    </source>
</evidence>
<sequence length="188" mass="21118">MSTPTPTIGEAPTPRRSADEHEDAPEPKKLRRALSNGQPVTSEPVIILVGEHEERFFVHSRLLETCSEYFLKALSIKKEADIQMATIRLPDANADAFTMYAKWLYTARFYLPDNGEDSRSPSPSLAPGGSQNAQLDLHWEELCTCYSLADFLQSSDFADATVDAFLARMIRRRQAPADLAKMDLYPYC</sequence>
<protein>
    <recommendedName>
        <fullName evidence="2">BTB domain-containing protein</fullName>
    </recommendedName>
</protein>
<reference evidence="3" key="1">
    <citation type="journal article" date="2021" name="Nat. Commun.">
        <title>Genetic determinants of endophytism in the Arabidopsis root mycobiome.</title>
        <authorList>
            <person name="Mesny F."/>
            <person name="Miyauchi S."/>
            <person name="Thiergart T."/>
            <person name="Pickel B."/>
            <person name="Atanasova L."/>
            <person name="Karlsson M."/>
            <person name="Huettel B."/>
            <person name="Barry K.W."/>
            <person name="Haridas S."/>
            <person name="Chen C."/>
            <person name="Bauer D."/>
            <person name="Andreopoulos W."/>
            <person name="Pangilinan J."/>
            <person name="LaButti K."/>
            <person name="Riley R."/>
            <person name="Lipzen A."/>
            <person name="Clum A."/>
            <person name="Drula E."/>
            <person name="Henrissat B."/>
            <person name="Kohler A."/>
            <person name="Grigoriev I.V."/>
            <person name="Martin F.M."/>
            <person name="Hacquard S."/>
        </authorList>
    </citation>
    <scope>NUCLEOTIDE SEQUENCE</scope>
    <source>
        <strain evidence="3">MPI-SDFR-AT-0120</strain>
    </source>
</reference>
<keyword evidence="4" id="KW-1185">Reference proteome</keyword>
<proteinExistence type="predicted"/>
<dbReference type="SMART" id="SM00225">
    <property type="entry name" value="BTB"/>
    <property type="match status" value="1"/>
</dbReference>